<dbReference type="Proteomes" id="UP000253977">
    <property type="component" value="Unassembled WGS sequence"/>
</dbReference>
<keyword evidence="1" id="KW-0812">Transmembrane</keyword>
<name>A0A369TIK5_9RHOB</name>
<reference evidence="2 3" key="1">
    <citation type="submission" date="2018-07" db="EMBL/GenBank/DDBJ databases">
        <title>Thalassococcus profundi sp. nov., a marine bacterium isolated from deep seawater of Okinawa Trough.</title>
        <authorList>
            <person name="Yu M."/>
        </authorList>
    </citation>
    <scope>NUCLEOTIDE SEQUENCE [LARGE SCALE GENOMIC DNA]</scope>
    <source>
        <strain evidence="2 3">WRAS1</strain>
    </source>
</reference>
<feature type="transmembrane region" description="Helical" evidence="1">
    <location>
        <begin position="20"/>
        <end position="37"/>
    </location>
</feature>
<keyword evidence="3" id="KW-1185">Reference proteome</keyword>
<dbReference type="EMBL" id="QPMK01000019">
    <property type="protein sequence ID" value="RDD64652.1"/>
    <property type="molecule type" value="Genomic_DNA"/>
</dbReference>
<feature type="transmembrane region" description="Helical" evidence="1">
    <location>
        <begin position="82"/>
        <end position="103"/>
    </location>
</feature>
<dbReference type="OrthoDB" id="7873321at2"/>
<evidence type="ECO:0000256" key="1">
    <source>
        <dbReference type="SAM" id="Phobius"/>
    </source>
</evidence>
<gene>
    <name evidence="2" type="ORF">DU478_18980</name>
</gene>
<proteinExistence type="predicted"/>
<accession>A0A369TIK5</accession>
<protein>
    <submittedName>
        <fullName evidence="2">Uncharacterized protein</fullName>
    </submittedName>
</protein>
<evidence type="ECO:0000313" key="2">
    <source>
        <dbReference type="EMBL" id="RDD64652.1"/>
    </source>
</evidence>
<sequence>MIHKNGLPSDKLLPVLRDILRPALIWAAHFVLVYAALSAACAQRGLIDPFWASLLVLVVTPPAALWAIVGARRRGRSDFERAARWSSIISALAILFNAAPVVLMGGCG</sequence>
<keyword evidence="1" id="KW-0472">Membrane</keyword>
<organism evidence="2 3">
    <name type="scientific">Thalassococcus profundi</name>
    <dbReference type="NCBI Taxonomy" id="2282382"/>
    <lineage>
        <taxon>Bacteria</taxon>
        <taxon>Pseudomonadati</taxon>
        <taxon>Pseudomonadota</taxon>
        <taxon>Alphaproteobacteria</taxon>
        <taxon>Rhodobacterales</taxon>
        <taxon>Roseobacteraceae</taxon>
        <taxon>Thalassococcus</taxon>
    </lineage>
</organism>
<comment type="caution">
    <text evidence="2">The sequence shown here is derived from an EMBL/GenBank/DDBJ whole genome shotgun (WGS) entry which is preliminary data.</text>
</comment>
<evidence type="ECO:0000313" key="3">
    <source>
        <dbReference type="Proteomes" id="UP000253977"/>
    </source>
</evidence>
<dbReference type="AlphaFoldDB" id="A0A369TIK5"/>
<feature type="transmembrane region" description="Helical" evidence="1">
    <location>
        <begin position="49"/>
        <end position="70"/>
    </location>
</feature>
<keyword evidence="1" id="KW-1133">Transmembrane helix</keyword>
<dbReference type="RefSeq" id="WP_114512537.1">
    <property type="nucleotide sequence ID" value="NZ_QPMK01000019.1"/>
</dbReference>